<organism evidence="1 2">
    <name type="scientific">Helicobacter canadensis MIT 98-5491</name>
    <dbReference type="NCBI Taxonomy" id="537970"/>
    <lineage>
        <taxon>Bacteria</taxon>
        <taxon>Pseudomonadati</taxon>
        <taxon>Campylobacterota</taxon>
        <taxon>Epsilonproteobacteria</taxon>
        <taxon>Campylobacterales</taxon>
        <taxon>Helicobacteraceae</taxon>
        <taxon>Helicobacter</taxon>
    </lineage>
</organism>
<evidence type="ECO:0000313" key="1">
    <source>
        <dbReference type="EMBL" id="EES88875.1"/>
    </source>
</evidence>
<dbReference type="STRING" id="537970.HCAN_0154"/>
<reference evidence="1 2" key="1">
    <citation type="journal article" date="2009" name="J. Bacteriol.">
        <title>Genome sequence of the emerging pathogen Helicobacter canadensis.</title>
        <authorList>
            <person name="Loman N.J."/>
            <person name="Snyder L.A."/>
            <person name="Linton J.D."/>
            <person name="Langdon R."/>
            <person name="Lawson A.J."/>
            <person name="Weinstock G.M."/>
            <person name="Wren B.W."/>
            <person name="Pallen M.J."/>
        </authorList>
    </citation>
    <scope>NUCLEOTIDE SEQUENCE [LARGE SCALE GENOMIC DNA]</scope>
    <source>
        <strain evidence="1 2">MIT 98-5491</strain>
    </source>
</reference>
<dbReference type="EMBL" id="CM000776">
    <property type="protein sequence ID" value="EES88875.1"/>
    <property type="molecule type" value="Genomic_DNA"/>
</dbReference>
<dbReference type="RefSeq" id="WP_006656010.1">
    <property type="nucleotide sequence ID" value="NZ_CM000776.2"/>
</dbReference>
<keyword evidence="2" id="KW-1185">Reference proteome</keyword>
<gene>
    <name evidence="1" type="ORF">HCAN_0154</name>
</gene>
<dbReference type="HOGENOM" id="CLU_047383_0_0_7"/>
<proteinExistence type="predicted"/>
<dbReference type="Proteomes" id="UP000007032">
    <property type="component" value="Chromosome"/>
</dbReference>
<dbReference type="AlphaFoldDB" id="C5ZW54"/>
<name>C5ZW54_9HELI</name>
<sequence>MSEYDIRYCKIDEVGKLVEFLRKHWKEDHVFVCNRKVLDFQHLDEENQRYNFLVAHNIKTGQFDAILGFIPTNKFDCKLETQDVWLAIWKVKKQYAKTGIGLQLLMEIMRIYKNGSVGIMGASEDAIKIYKALKYMMGELNHYYIANFNIKTQLAYFKNRHERNIQNIQNRYCIKKISKECLIDSALEYKFKPYKSIEYFINRYHNAEFYDYNFYGIYEDNLILAAFVAKIIEIKGANCMRIVDWIGEFVGDIYYPIQQLLKKDNLEYIDLVCLVPKRNHEILNMGFTLKDKNDVVPNYFEPFIKKNVIITVAWKSNDNGYAFFKGDSDQERPNFLKD</sequence>
<dbReference type="InterPro" id="IPR016181">
    <property type="entry name" value="Acyl_CoA_acyltransferase"/>
</dbReference>
<dbReference type="OrthoDB" id="5570877at2"/>
<accession>C5ZW54</accession>
<dbReference type="SUPFAM" id="SSF55729">
    <property type="entry name" value="Acyl-CoA N-acyltransferases (Nat)"/>
    <property type="match status" value="1"/>
</dbReference>
<evidence type="ECO:0000313" key="2">
    <source>
        <dbReference type="Proteomes" id="UP000007032"/>
    </source>
</evidence>
<dbReference type="eggNOG" id="COG1247">
    <property type="taxonomic scope" value="Bacteria"/>
</dbReference>
<protein>
    <submittedName>
        <fullName evidence="1">Uncharacterized protein</fullName>
    </submittedName>
</protein>